<evidence type="ECO:0000256" key="2">
    <source>
        <dbReference type="SAM" id="SignalP"/>
    </source>
</evidence>
<keyword evidence="1" id="KW-0812">Transmembrane</keyword>
<proteinExistence type="predicted"/>
<protein>
    <recommendedName>
        <fullName evidence="5">ER membrane protein complex subunit 7 beta-sandwich domain-containing protein</fullName>
    </recommendedName>
</protein>
<evidence type="ECO:0000256" key="1">
    <source>
        <dbReference type="SAM" id="Phobius"/>
    </source>
</evidence>
<organism evidence="3 4">
    <name type="scientific">Starmerella bacillaris</name>
    <name type="common">Yeast</name>
    <name type="synonym">Candida zemplinina</name>
    <dbReference type="NCBI Taxonomy" id="1247836"/>
    <lineage>
        <taxon>Eukaryota</taxon>
        <taxon>Fungi</taxon>
        <taxon>Dikarya</taxon>
        <taxon>Ascomycota</taxon>
        <taxon>Saccharomycotina</taxon>
        <taxon>Dipodascomycetes</taxon>
        <taxon>Dipodascales</taxon>
        <taxon>Trichomonascaceae</taxon>
        <taxon>Starmerella</taxon>
    </lineage>
</organism>
<feature type="signal peptide" evidence="2">
    <location>
        <begin position="1"/>
        <end position="15"/>
    </location>
</feature>
<evidence type="ECO:0008006" key="5">
    <source>
        <dbReference type="Google" id="ProtNLM"/>
    </source>
</evidence>
<evidence type="ECO:0000313" key="3">
    <source>
        <dbReference type="EMBL" id="GMM50312.1"/>
    </source>
</evidence>
<reference evidence="3 4" key="1">
    <citation type="journal article" date="2023" name="Elife">
        <title>Identification of key yeast species and microbe-microbe interactions impacting larval growth of Drosophila in the wild.</title>
        <authorList>
            <person name="Mure A."/>
            <person name="Sugiura Y."/>
            <person name="Maeda R."/>
            <person name="Honda K."/>
            <person name="Sakurai N."/>
            <person name="Takahashi Y."/>
            <person name="Watada M."/>
            <person name="Katoh T."/>
            <person name="Gotoh A."/>
            <person name="Gotoh Y."/>
            <person name="Taniguchi I."/>
            <person name="Nakamura K."/>
            <person name="Hayashi T."/>
            <person name="Katayama T."/>
            <person name="Uemura T."/>
            <person name="Hattori Y."/>
        </authorList>
    </citation>
    <scope>NUCLEOTIDE SEQUENCE [LARGE SCALE GENOMIC DNA]</scope>
    <source>
        <strain evidence="3 4">SB-73</strain>
    </source>
</reference>
<name>A0AAV5RGH6_STABA</name>
<keyword evidence="1" id="KW-0472">Membrane</keyword>
<dbReference type="AlphaFoldDB" id="A0AAV5RGH6"/>
<feature type="chain" id="PRO_5043338477" description="ER membrane protein complex subunit 7 beta-sandwich domain-containing protein" evidence="2">
    <location>
        <begin position="16"/>
        <end position="200"/>
    </location>
</feature>
<accession>A0AAV5RGH6</accession>
<keyword evidence="2" id="KW-0732">Signal</keyword>
<dbReference type="Proteomes" id="UP001362899">
    <property type="component" value="Unassembled WGS sequence"/>
</dbReference>
<keyword evidence="1" id="KW-1133">Transmembrane helix</keyword>
<sequence length="200" mass="22262">MLFISVFLFILGCNALTFSGSVPGLSATERSSVSLSLRDLNGLHTDKALLDSNNTFNFYNLNERHEYIVSLDSSTVELKWSYLVRIKDGSFDVHVLPQNAIIAALGPAQTLPLEITGLVRPKLVPSRPSFSVFKFLISPTVLLSIVALLFIVYVPFLLNNLDPEVLDEMRRNQLQGGQMQDFDLASKIADFRVNNGKTKK</sequence>
<dbReference type="EMBL" id="BTGC01000003">
    <property type="protein sequence ID" value="GMM50312.1"/>
    <property type="molecule type" value="Genomic_DNA"/>
</dbReference>
<gene>
    <name evidence="3" type="ORF">DASB73_012700</name>
</gene>
<evidence type="ECO:0000313" key="4">
    <source>
        <dbReference type="Proteomes" id="UP001362899"/>
    </source>
</evidence>
<keyword evidence="4" id="KW-1185">Reference proteome</keyword>
<comment type="caution">
    <text evidence="3">The sequence shown here is derived from an EMBL/GenBank/DDBJ whole genome shotgun (WGS) entry which is preliminary data.</text>
</comment>
<feature type="transmembrane region" description="Helical" evidence="1">
    <location>
        <begin position="135"/>
        <end position="161"/>
    </location>
</feature>